<dbReference type="Pfam" id="PF25083">
    <property type="entry name" value="GIPC1_GH1"/>
    <property type="match status" value="1"/>
</dbReference>
<evidence type="ECO:0000256" key="1">
    <source>
        <dbReference type="ARBA" id="ARBA00009011"/>
    </source>
</evidence>
<dbReference type="Pfam" id="PF00595">
    <property type="entry name" value="PDZ"/>
    <property type="match status" value="1"/>
</dbReference>
<dbReference type="PROSITE" id="PS50106">
    <property type="entry name" value="PDZ"/>
    <property type="match status" value="1"/>
</dbReference>
<reference evidence="4 5" key="1">
    <citation type="journal article" date="2023" name="Sci. Data">
        <title>Genome assembly of the Korean intertidal mud-creeper Batillaria attramentaria.</title>
        <authorList>
            <person name="Patra A.K."/>
            <person name="Ho P.T."/>
            <person name="Jun S."/>
            <person name="Lee S.J."/>
            <person name="Kim Y."/>
            <person name="Won Y.J."/>
        </authorList>
    </citation>
    <scope>NUCLEOTIDE SEQUENCE [LARGE SCALE GENOMIC DNA]</scope>
    <source>
        <strain evidence="4">Wonlab-2016</strain>
    </source>
</reference>
<dbReference type="Proteomes" id="UP001519460">
    <property type="component" value="Unassembled WGS sequence"/>
</dbReference>
<dbReference type="InterPro" id="IPR055349">
    <property type="entry name" value="GH2_GIPC"/>
</dbReference>
<evidence type="ECO:0000313" key="5">
    <source>
        <dbReference type="Proteomes" id="UP001519460"/>
    </source>
</evidence>
<protein>
    <recommendedName>
        <fullName evidence="3">PDZ domain-containing protein</fullName>
    </recommendedName>
</protein>
<comment type="caution">
    <text evidence="4">The sequence shown here is derived from an EMBL/GenBank/DDBJ whole genome shotgun (WGS) entry which is preliminary data.</text>
</comment>
<feature type="domain" description="PDZ" evidence="3">
    <location>
        <begin position="135"/>
        <end position="215"/>
    </location>
</feature>
<proteinExistence type="inferred from homology"/>
<dbReference type="EMBL" id="JACVVK020000002">
    <property type="protein sequence ID" value="KAK7508264.1"/>
    <property type="molecule type" value="Genomic_DNA"/>
</dbReference>
<feature type="region of interest" description="Disordered" evidence="2">
    <location>
        <begin position="1"/>
        <end position="57"/>
    </location>
</feature>
<dbReference type="PANTHER" id="PTHR12259">
    <property type="entry name" value="RGS-GAIP INTERACTING PROTEIN GIPC"/>
    <property type="match status" value="1"/>
</dbReference>
<evidence type="ECO:0000313" key="4">
    <source>
        <dbReference type="EMBL" id="KAK7508264.1"/>
    </source>
</evidence>
<organism evidence="4 5">
    <name type="scientific">Batillaria attramentaria</name>
    <dbReference type="NCBI Taxonomy" id="370345"/>
    <lineage>
        <taxon>Eukaryota</taxon>
        <taxon>Metazoa</taxon>
        <taxon>Spiralia</taxon>
        <taxon>Lophotrochozoa</taxon>
        <taxon>Mollusca</taxon>
        <taxon>Gastropoda</taxon>
        <taxon>Caenogastropoda</taxon>
        <taxon>Sorbeoconcha</taxon>
        <taxon>Cerithioidea</taxon>
        <taxon>Batillariidae</taxon>
        <taxon>Batillaria</taxon>
    </lineage>
</organism>
<sequence>MHKLFKKKNQSNDNLSDAAKHSSGGDLTRPNDTTAEANGGSKVNRSSEPQMPAQPPRPRLVFHCQQAHGSPTGIISGFTNVKELYQKIADCYDLPVEEILFCTLNTHKVDMNRLLGGQIGLEDFIFAHIKGQPKEVEVTKSEDALGLTITDNGAGYAFIKRIKEGSIMDKVPLVAVGDHIEKIDGESLIGCRHFEVAKKLKEIPKGKTFLLRTVEPMKSGFFDVIRSERVRFLEAVADMQISVNIKTAVVGHANIGPASGKKGGGSLGSGKQTLRLRSKGPATVEIPDDVVNVAVDKINGLLESFMGINDTELSQTIWEIGSKAENPHDFTVGMDESDLKDFGFTDDFIFDLWGAISDAKQGRLNKVQEFNEQF</sequence>
<comment type="similarity">
    <text evidence="1">Belongs to the GIPC family.</text>
</comment>
<gene>
    <name evidence="4" type="ORF">BaRGS_00000503</name>
</gene>
<dbReference type="InterPro" id="IPR036034">
    <property type="entry name" value="PDZ_sf"/>
</dbReference>
<dbReference type="CDD" id="cd06707">
    <property type="entry name" value="PDZ_GIPC"/>
    <property type="match status" value="1"/>
</dbReference>
<evidence type="ECO:0000259" key="3">
    <source>
        <dbReference type="PROSITE" id="PS50106"/>
    </source>
</evidence>
<dbReference type="CDD" id="cd21180">
    <property type="entry name" value="GH2_GIPC"/>
    <property type="match status" value="1"/>
</dbReference>
<dbReference type="SUPFAM" id="SSF50156">
    <property type="entry name" value="PDZ domain-like"/>
    <property type="match status" value="1"/>
</dbReference>
<dbReference type="Gene3D" id="2.30.42.10">
    <property type="match status" value="1"/>
</dbReference>
<evidence type="ECO:0000256" key="2">
    <source>
        <dbReference type="SAM" id="MobiDB-lite"/>
    </source>
</evidence>
<dbReference type="InterPro" id="IPR001478">
    <property type="entry name" value="PDZ"/>
</dbReference>
<dbReference type="PANTHER" id="PTHR12259:SF1">
    <property type="entry name" value="GH21964P"/>
    <property type="match status" value="1"/>
</dbReference>
<name>A0ABD0M8U6_9CAEN</name>
<dbReference type="InterPro" id="IPR056814">
    <property type="entry name" value="GIPC1-3_GH1"/>
</dbReference>
<keyword evidence="5" id="KW-1185">Reference proteome</keyword>
<dbReference type="AlphaFoldDB" id="A0ABD0M8U6"/>
<dbReference type="InterPro" id="IPR017379">
    <property type="entry name" value="GIPC1/2/3"/>
</dbReference>
<dbReference type="SMART" id="SM00228">
    <property type="entry name" value="PDZ"/>
    <property type="match status" value="1"/>
</dbReference>
<accession>A0ABD0M8U6</accession>
<dbReference type="Pfam" id="PF25082">
    <property type="entry name" value="GIPC1_GH2"/>
    <property type="match status" value="1"/>
</dbReference>
<dbReference type="FunFam" id="2.30.42.10:FF:000097">
    <property type="entry name" value="PDZ domain-containing protein GIPC1 isoform 1"/>
    <property type="match status" value="1"/>
</dbReference>
<feature type="compositionally biased region" description="Polar residues" evidence="2">
    <location>
        <begin position="30"/>
        <end position="49"/>
    </location>
</feature>